<comment type="caution">
    <text evidence="4">The sequence shown here is derived from an EMBL/GenBank/DDBJ whole genome shotgun (WGS) entry which is preliminary data.</text>
</comment>
<dbReference type="Proteomes" id="UP001629058">
    <property type="component" value="Unassembled WGS sequence"/>
</dbReference>
<accession>A0ABW8Y4H3</accession>
<evidence type="ECO:0000256" key="2">
    <source>
        <dbReference type="SAM" id="SignalP"/>
    </source>
</evidence>
<evidence type="ECO:0000313" key="5">
    <source>
        <dbReference type="Proteomes" id="UP001629058"/>
    </source>
</evidence>
<evidence type="ECO:0000313" key="4">
    <source>
        <dbReference type="EMBL" id="MFL9835094.1"/>
    </source>
</evidence>
<sequence length="543" mass="59600">MRKLITLLCTGLMVFVAHAQWNPNTDQNLLVADLGSGGASFSEITNDGKTYIVFWKQVAAPTNFELRLQILDQDGFKQLGNDGVLLSNQIPMSASTVFNKSTLDAAGNLYVGVTGTGAGTPAYVFKITPQGTSVWPNGINVGAGYLPTILPLSNNDIIVGIASITEPHMQVQRFNSSGQPVWANPIAIASTNFSKSTTPADFFELPNNEVELIFHERTTASGTGSYLFAQKIDFNGNTVWDGAKQISNQSTYYNSFYKGVQDGDVIYYGYTSGANNRFDSYLQRINADGSLPWGAYGADFDTNQTFFEKNMRIAFEPGSQYIWAIAQYTPSSQGTAGEYIQKFDKTTGARLFTNNGKQVFPIDNNMMAHDGDLHLLNGNPYFLVDKRIHDGLLPFSLNAVLLDSNGDFAWTQKYIPIATFNATKGSINSLKPFNNRSVVVFQEKKTADVNDMVYAQSLIIPASNLGVNDVVKTKNLKLYPNPAVDIIHVDGVKDNSFTIYNLVGQIVKSGVTKNGEIAVRELLKGEYILKIKGQEKSAKFIKK</sequence>
<feature type="chain" id="PRO_5045223867" evidence="2">
    <location>
        <begin position="20"/>
        <end position="543"/>
    </location>
</feature>
<evidence type="ECO:0000256" key="1">
    <source>
        <dbReference type="ARBA" id="ARBA00022729"/>
    </source>
</evidence>
<dbReference type="RefSeq" id="WP_408091501.1">
    <property type="nucleotide sequence ID" value="NZ_JBELPY010000009.1"/>
</dbReference>
<feature type="signal peptide" evidence="2">
    <location>
        <begin position="1"/>
        <end position="19"/>
    </location>
</feature>
<proteinExistence type="predicted"/>
<dbReference type="EMBL" id="JBELPY010000009">
    <property type="protein sequence ID" value="MFL9835094.1"/>
    <property type="molecule type" value="Genomic_DNA"/>
</dbReference>
<dbReference type="Pfam" id="PF18962">
    <property type="entry name" value="Por_Secre_tail"/>
    <property type="match status" value="1"/>
</dbReference>
<keyword evidence="1 2" id="KW-0732">Signal</keyword>
<feature type="domain" description="Secretion system C-terminal sorting" evidence="3">
    <location>
        <begin position="478"/>
        <end position="539"/>
    </location>
</feature>
<dbReference type="NCBIfam" id="TIGR04183">
    <property type="entry name" value="Por_Secre_tail"/>
    <property type="match status" value="1"/>
</dbReference>
<keyword evidence="5" id="KW-1185">Reference proteome</keyword>
<evidence type="ECO:0000259" key="3">
    <source>
        <dbReference type="Pfam" id="PF18962"/>
    </source>
</evidence>
<gene>
    <name evidence="4" type="ORF">ABS765_13790</name>
</gene>
<reference evidence="4 5" key="1">
    <citation type="submission" date="2024-06" db="EMBL/GenBank/DDBJ databases">
        <authorList>
            <person name="Kaempfer P."/>
            <person name="Viver T."/>
        </authorList>
    </citation>
    <scope>NUCLEOTIDE SEQUENCE [LARGE SCALE GENOMIC DNA]</scope>
    <source>
        <strain evidence="4 5">ST-37</strain>
    </source>
</reference>
<name>A0ABW8Y4H3_9FLAO</name>
<protein>
    <submittedName>
        <fullName evidence="4">T9SS type A sorting domain-containing protein</fullName>
    </submittedName>
</protein>
<organism evidence="4 5">
    <name type="scientific">Chryseobacterium terrae</name>
    <dbReference type="NCBI Taxonomy" id="3163299"/>
    <lineage>
        <taxon>Bacteria</taxon>
        <taxon>Pseudomonadati</taxon>
        <taxon>Bacteroidota</taxon>
        <taxon>Flavobacteriia</taxon>
        <taxon>Flavobacteriales</taxon>
        <taxon>Weeksellaceae</taxon>
        <taxon>Chryseobacterium group</taxon>
        <taxon>Chryseobacterium</taxon>
    </lineage>
</organism>
<dbReference type="InterPro" id="IPR026444">
    <property type="entry name" value="Secre_tail"/>
</dbReference>